<organism evidence="1 2">
    <name type="scientific">Phreatobacter oligotrophus</name>
    <dbReference type="NCBI Taxonomy" id="1122261"/>
    <lineage>
        <taxon>Bacteria</taxon>
        <taxon>Pseudomonadati</taxon>
        <taxon>Pseudomonadota</taxon>
        <taxon>Alphaproteobacteria</taxon>
        <taxon>Hyphomicrobiales</taxon>
        <taxon>Phreatobacteraceae</taxon>
        <taxon>Phreatobacter</taxon>
    </lineage>
</organism>
<keyword evidence="2" id="KW-1185">Reference proteome</keyword>
<dbReference type="Proteomes" id="UP000241808">
    <property type="component" value="Unassembled WGS sequence"/>
</dbReference>
<dbReference type="OrthoDB" id="9807925at2"/>
<accession>A0A2T4ZI11</accession>
<dbReference type="AlphaFoldDB" id="A0A2T4ZI11"/>
<dbReference type="SUPFAM" id="SSF75169">
    <property type="entry name" value="DsrEFH-like"/>
    <property type="match status" value="1"/>
</dbReference>
<sequence>MTKVAIVIYSKLEGAGKSAVYRALMFADELMRGGDDVTIVFDGAGSTALADVLDPANSLHRTWLKAAPALRGVCAYCAKSYGVHEALTSAGIPMLTEDKGHASLRGLLLEGRQIITF</sequence>
<name>A0A2T4ZI11_9HYPH</name>
<evidence type="ECO:0000313" key="2">
    <source>
        <dbReference type="Proteomes" id="UP000241808"/>
    </source>
</evidence>
<comment type="caution">
    <text evidence="1">The sequence shown here is derived from an EMBL/GenBank/DDBJ whole genome shotgun (WGS) entry which is preliminary data.</text>
</comment>
<dbReference type="InterPro" id="IPR027396">
    <property type="entry name" value="DsrEFH-like"/>
</dbReference>
<proteinExistence type="predicted"/>
<dbReference type="RefSeq" id="WP_108174084.1">
    <property type="nucleotide sequence ID" value="NZ_PZZL01000001.1"/>
</dbReference>
<dbReference type="EMBL" id="PZZL01000001">
    <property type="protein sequence ID" value="PTM61625.1"/>
    <property type="molecule type" value="Genomic_DNA"/>
</dbReference>
<evidence type="ECO:0000313" key="1">
    <source>
        <dbReference type="EMBL" id="PTM61625.1"/>
    </source>
</evidence>
<protein>
    <submittedName>
        <fullName evidence="1">DsrE/DsrF/DsrH-like protein</fullName>
    </submittedName>
</protein>
<reference evidence="1 2" key="1">
    <citation type="submission" date="2018-04" db="EMBL/GenBank/DDBJ databases">
        <title>Genomic Encyclopedia of Archaeal and Bacterial Type Strains, Phase II (KMG-II): from individual species to whole genera.</title>
        <authorList>
            <person name="Goeker M."/>
        </authorList>
    </citation>
    <scope>NUCLEOTIDE SEQUENCE [LARGE SCALE GENOMIC DNA]</scope>
    <source>
        <strain evidence="1 2">DSM 25521</strain>
    </source>
</reference>
<dbReference type="Gene3D" id="3.40.1260.10">
    <property type="entry name" value="DsrEFH-like"/>
    <property type="match status" value="1"/>
</dbReference>
<gene>
    <name evidence="1" type="ORF">C8P69_101295</name>
</gene>